<dbReference type="OrthoDB" id="2253354at2759"/>
<comment type="caution">
    <text evidence="3">The sequence shown here is derived from an EMBL/GenBank/DDBJ whole genome shotgun (WGS) entry which is preliminary data.</text>
</comment>
<name>A0A9P5D0U9_9HYPO</name>
<feature type="region of interest" description="Disordered" evidence="1">
    <location>
        <begin position="156"/>
        <end position="212"/>
    </location>
</feature>
<dbReference type="InterPro" id="IPR035213">
    <property type="entry name" value="DUF5321"/>
</dbReference>
<evidence type="ECO:0000256" key="1">
    <source>
        <dbReference type="SAM" id="MobiDB-lite"/>
    </source>
</evidence>
<gene>
    <name evidence="3" type="ORF">GMORB2_6671</name>
</gene>
<evidence type="ECO:0000313" key="3">
    <source>
        <dbReference type="EMBL" id="KAF4123123.1"/>
    </source>
</evidence>
<evidence type="ECO:0000256" key="2">
    <source>
        <dbReference type="SAM" id="Phobius"/>
    </source>
</evidence>
<feature type="transmembrane region" description="Helical" evidence="2">
    <location>
        <begin position="82"/>
        <end position="102"/>
    </location>
</feature>
<dbReference type="Pfam" id="PF17254">
    <property type="entry name" value="DUF5321"/>
    <property type="match status" value="1"/>
</dbReference>
<dbReference type="GeneID" id="55972896"/>
<sequence length="212" mass="23624">MLQRSLLRSGTRRLVSSGVVRHQQKQLAGRVAVRHQSFSSNPGSPATITDSGFWKSLIPKPMRKENRAKKKSSSASAEWNPATFYVVIFLLIGSMSIQMITLRSSFQGYMRRSEVKIALLRDVVDKIQRGEKVDVEKALGTGNAEREADWEEVLRTIESEDGAPKASKRTNRQDTEPTDPASKQQQQKQPAPVAEETTQTTEKPSAGFGSFF</sequence>
<protein>
    <submittedName>
        <fullName evidence="3">Uncharacterized protein</fullName>
    </submittedName>
</protein>
<organism evidence="3 4">
    <name type="scientific">Geosmithia morbida</name>
    <dbReference type="NCBI Taxonomy" id="1094350"/>
    <lineage>
        <taxon>Eukaryota</taxon>
        <taxon>Fungi</taxon>
        <taxon>Dikarya</taxon>
        <taxon>Ascomycota</taxon>
        <taxon>Pezizomycotina</taxon>
        <taxon>Sordariomycetes</taxon>
        <taxon>Hypocreomycetidae</taxon>
        <taxon>Hypocreales</taxon>
        <taxon>Bionectriaceae</taxon>
        <taxon>Geosmithia</taxon>
    </lineage>
</organism>
<keyword evidence="2" id="KW-0812">Transmembrane</keyword>
<keyword evidence="4" id="KW-1185">Reference proteome</keyword>
<keyword evidence="2" id="KW-1133">Transmembrane helix</keyword>
<reference evidence="3" key="1">
    <citation type="submission" date="2020-03" db="EMBL/GenBank/DDBJ databases">
        <title>Site-based positive gene gene selection in Geosmithia morbida across the United States reveals a broad range of putative effectors and factors for local host and environmental adapation.</title>
        <authorList>
            <person name="Onufrak A."/>
            <person name="Murdoch R.W."/>
            <person name="Gazis R."/>
            <person name="Huff M."/>
            <person name="Staton M."/>
            <person name="Klingeman W."/>
            <person name="Hadziabdic D."/>
        </authorList>
    </citation>
    <scope>NUCLEOTIDE SEQUENCE</scope>
    <source>
        <strain evidence="3">1262</strain>
    </source>
</reference>
<keyword evidence="2" id="KW-0472">Membrane</keyword>
<dbReference type="AlphaFoldDB" id="A0A9P5D0U9"/>
<proteinExistence type="predicted"/>
<evidence type="ECO:0000313" key="4">
    <source>
        <dbReference type="Proteomes" id="UP000749293"/>
    </source>
</evidence>
<dbReference type="RefSeq" id="XP_035321775.1">
    <property type="nucleotide sequence ID" value="XM_035468641.1"/>
</dbReference>
<accession>A0A9P5D0U9</accession>
<dbReference type="Proteomes" id="UP000749293">
    <property type="component" value="Unassembled WGS sequence"/>
</dbReference>
<dbReference type="EMBL" id="JAANYQ010000007">
    <property type="protein sequence ID" value="KAF4123123.1"/>
    <property type="molecule type" value="Genomic_DNA"/>
</dbReference>